<evidence type="ECO:0000256" key="2">
    <source>
        <dbReference type="ARBA" id="ARBA00001933"/>
    </source>
</evidence>
<dbReference type="EMBL" id="BDSP01000111">
    <property type="protein sequence ID" value="GAX16881.1"/>
    <property type="molecule type" value="Genomic_DNA"/>
</dbReference>
<dbReference type="Proteomes" id="UP000198406">
    <property type="component" value="Unassembled WGS sequence"/>
</dbReference>
<evidence type="ECO:0000256" key="4">
    <source>
        <dbReference type="ARBA" id="ARBA00001946"/>
    </source>
</evidence>
<keyword evidence="7" id="KW-0663">Pyridoxal phosphate</keyword>
<dbReference type="GO" id="GO:0030378">
    <property type="term" value="F:serine racemase activity"/>
    <property type="evidence" value="ECO:0007669"/>
    <property type="project" value="UniProtKB-EC"/>
</dbReference>
<dbReference type="Pfam" id="PF00291">
    <property type="entry name" value="PALP"/>
    <property type="match status" value="1"/>
</dbReference>
<evidence type="ECO:0000259" key="9">
    <source>
        <dbReference type="Pfam" id="PF00291"/>
    </source>
</evidence>
<dbReference type="EC" id="5.1.1.18" evidence="10"/>
<evidence type="ECO:0000256" key="6">
    <source>
        <dbReference type="ARBA" id="ARBA00022842"/>
    </source>
</evidence>
<dbReference type="InParanoid" id="A0A1Z5JSZ1"/>
<protein>
    <submittedName>
        <fullName evidence="10">Serine racemase</fullName>
        <ecNumber evidence="10">5.1.1.18</ecNumber>
    </submittedName>
</protein>
<comment type="cofactor">
    <cofactor evidence="2">
        <name>pyridoxal 5'-phosphate</name>
        <dbReference type="ChEBI" id="CHEBI:597326"/>
    </cofactor>
</comment>
<dbReference type="InterPro" id="IPR000634">
    <property type="entry name" value="Ser/Thr_deHydtase_PyrdxlP-BS"/>
</dbReference>
<reference evidence="10 11" key="1">
    <citation type="journal article" date="2015" name="Plant Cell">
        <title>Oil accumulation by the oleaginous diatom Fistulifera solaris as revealed by the genome and transcriptome.</title>
        <authorList>
            <person name="Tanaka T."/>
            <person name="Maeda Y."/>
            <person name="Veluchamy A."/>
            <person name="Tanaka M."/>
            <person name="Abida H."/>
            <person name="Marechal E."/>
            <person name="Bowler C."/>
            <person name="Muto M."/>
            <person name="Sunaga Y."/>
            <person name="Tanaka M."/>
            <person name="Yoshino T."/>
            <person name="Taniguchi T."/>
            <person name="Fukuda Y."/>
            <person name="Nemoto M."/>
            <person name="Matsumoto M."/>
            <person name="Wong P.S."/>
            <person name="Aburatani S."/>
            <person name="Fujibuchi W."/>
        </authorList>
    </citation>
    <scope>NUCLEOTIDE SEQUENCE [LARGE SCALE GENOMIC DNA]</scope>
    <source>
        <strain evidence="10 11">JPCC DA0580</strain>
    </source>
</reference>
<dbReference type="GO" id="GO:0018114">
    <property type="term" value="F:threonine racemase activity"/>
    <property type="evidence" value="ECO:0007669"/>
    <property type="project" value="TreeGrafter"/>
</dbReference>
<proteinExistence type="inferred from homology"/>
<dbReference type="GO" id="GO:0000287">
    <property type="term" value="F:magnesium ion binding"/>
    <property type="evidence" value="ECO:0007669"/>
    <property type="project" value="TreeGrafter"/>
</dbReference>
<dbReference type="CDD" id="cd01562">
    <property type="entry name" value="Thr-dehyd"/>
    <property type="match status" value="1"/>
</dbReference>
<comment type="cofactor">
    <cofactor evidence="1">
        <name>Ca(2+)</name>
        <dbReference type="ChEBI" id="CHEBI:29108"/>
    </cofactor>
</comment>
<dbReference type="GO" id="GO:0070179">
    <property type="term" value="P:D-serine biosynthetic process"/>
    <property type="evidence" value="ECO:0007669"/>
    <property type="project" value="TreeGrafter"/>
</dbReference>
<dbReference type="GO" id="GO:0005524">
    <property type="term" value="F:ATP binding"/>
    <property type="evidence" value="ECO:0007669"/>
    <property type="project" value="TreeGrafter"/>
</dbReference>
<sequence>MQSRTNAESTYCVAIEDIKDAAKRIEGIAHRTPVLTSTSINQRAKRNLFFKVEAMQKTGSFKFRGALNAVRSVLSEQPDDEIMFVSHSSGNHAQALALAAKLSRQKATIAMPNNTPSVKKAAVADFGASIVMVENTNEAREDKATEIVNENGGVFVHPSEDSRVIAGQGTVCLEFLEQMGDIKLDAVIIPVGGGGLAAGNVMTLRSLQPDVKIILAEPSALDDAYRSFKEKTLLKHAEDNKLESVADGLKTTLGPNTWPIIRDKVDSIFTVSEKEILQATKLIWERLKVMIEPSAGVGVAVALSEEFAQTYSDALNVGIILCGGNVDVVKIAAKIDQYAIAD</sequence>
<dbReference type="PANTHER" id="PTHR43050:SF1">
    <property type="entry name" value="SERINE RACEMASE"/>
    <property type="match status" value="1"/>
</dbReference>
<dbReference type="FunFam" id="3.40.50.1100:FF:000005">
    <property type="entry name" value="Threonine dehydratase catabolic"/>
    <property type="match status" value="1"/>
</dbReference>
<dbReference type="GO" id="GO:0030170">
    <property type="term" value="F:pyridoxal phosphate binding"/>
    <property type="evidence" value="ECO:0007669"/>
    <property type="project" value="InterPro"/>
</dbReference>
<evidence type="ECO:0000256" key="7">
    <source>
        <dbReference type="ARBA" id="ARBA00022898"/>
    </source>
</evidence>
<dbReference type="SUPFAM" id="SSF53686">
    <property type="entry name" value="Tryptophan synthase beta subunit-like PLP-dependent enzymes"/>
    <property type="match status" value="1"/>
</dbReference>
<evidence type="ECO:0000256" key="5">
    <source>
        <dbReference type="ARBA" id="ARBA00010869"/>
    </source>
</evidence>
<evidence type="ECO:0000256" key="1">
    <source>
        <dbReference type="ARBA" id="ARBA00001913"/>
    </source>
</evidence>
<dbReference type="PANTHER" id="PTHR43050">
    <property type="entry name" value="SERINE / THREONINE RACEMASE FAMILY MEMBER"/>
    <property type="match status" value="1"/>
</dbReference>
<dbReference type="OrthoDB" id="271064at2759"/>
<organism evidence="10 11">
    <name type="scientific">Fistulifera solaris</name>
    <name type="common">Oleaginous diatom</name>
    <dbReference type="NCBI Taxonomy" id="1519565"/>
    <lineage>
        <taxon>Eukaryota</taxon>
        <taxon>Sar</taxon>
        <taxon>Stramenopiles</taxon>
        <taxon>Ochrophyta</taxon>
        <taxon>Bacillariophyta</taxon>
        <taxon>Bacillariophyceae</taxon>
        <taxon>Bacillariophycidae</taxon>
        <taxon>Naviculales</taxon>
        <taxon>Naviculaceae</taxon>
        <taxon>Fistulifera</taxon>
    </lineage>
</organism>
<dbReference type="GO" id="GO:0003941">
    <property type="term" value="F:L-serine ammonia-lyase activity"/>
    <property type="evidence" value="ECO:0007669"/>
    <property type="project" value="TreeGrafter"/>
</dbReference>
<comment type="cofactor">
    <cofactor evidence="4">
        <name>Mg(2+)</name>
        <dbReference type="ChEBI" id="CHEBI:18420"/>
    </cofactor>
</comment>
<comment type="caution">
    <text evidence="10">The sequence shown here is derived from an EMBL/GenBank/DDBJ whole genome shotgun (WGS) entry which is preliminary data.</text>
</comment>
<dbReference type="FunFam" id="3.40.50.1100:FF:000007">
    <property type="entry name" value="L-threonine dehydratase catabolic TdcB"/>
    <property type="match status" value="1"/>
</dbReference>
<comment type="similarity">
    <text evidence="5">Belongs to the serine/threonine dehydratase family.</text>
</comment>
<keyword evidence="11" id="KW-1185">Reference proteome</keyword>
<dbReference type="PROSITE" id="PS00165">
    <property type="entry name" value="DEHYDRATASE_SER_THR"/>
    <property type="match status" value="1"/>
</dbReference>
<dbReference type="InterPro" id="IPR001926">
    <property type="entry name" value="TrpB-like_PALP"/>
</dbReference>
<evidence type="ECO:0000313" key="10">
    <source>
        <dbReference type="EMBL" id="GAX16881.1"/>
    </source>
</evidence>
<keyword evidence="10" id="KW-0413">Isomerase</keyword>
<gene>
    <name evidence="10" type="ORF">FisN_5Hh254</name>
</gene>
<evidence type="ECO:0000313" key="11">
    <source>
        <dbReference type="Proteomes" id="UP000198406"/>
    </source>
</evidence>
<dbReference type="AlphaFoldDB" id="A0A1Z5JSZ1"/>
<evidence type="ECO:0000256" key="3">
    <source>
        <dbReference type="ARBA" id="ARBA00001936"/>
    </source>
</evidence>
<feature type="domain" description="Tryptophan synthase beta chain-like PALP" evidence="9">
    <location>
        <begin position="29"/>
        <end position="323"/>
    </location>
</feature>
<dbReference type="Gene3D" id="3.40.50.1100">
    <property type="match status" value="2"/>
</dbReference>
<comment type="cofactor">
    <cofactor evidence="3">
        <name>Mn(2+)</name>
        <dbReference type="ChEBI" id="CHEBI:29035"/>
    </cofactor>
</comment>
<keyword evidence="8" id="KW-0456">Lyase</keyword>
<dbReference type="InterPro" id="IPR036052">
    <property type="entry name" value="TrpB-like_PALP_sf"/>
</dbReference>
<name>A0A1Z5JSZ1_FISSO</name>
<keyword evidence="6" id="KW-0460">Magnesium</keyword>
<evidence type="ECO:0000256" key="8">
    <source>
        <dbReference type="ARBA" id="ARBA00023239"/>
    </source>
</evidence>
<accession>A0A1Z5JSZ1</accession>